<dbReference type="AlphaFoldDB" id="A0A1E3LZQ4"/>
<dbReference type="Gene3D" id="3.30.70.100">
    <property type="match status" value="1"/>
</dbReference>
<name>A0A1E3LZQ4_9SPHN</name>
<reference evidence="2 3" key="1">
    <citation type="submission" date="2016-08" db="EMBL/GenBank/DDBJ databases">
        <title>Draft genome of the agarase producing Sphingomonas sp. MCT13.</title>
        <authorList>
            <person name="D'Andrea M.M."/>
            <person name="Rossolini G.M."/>
            <person name="Thaller M.C."/>
        </authorList>
    </citation>
    <scope>NUCLEOTIDE SEQUENCE [LARGE SCALE GENOMIC DNA]</scope>
    <source>
        <strain evidence="2 3">MCT13</strain>
    </source>
</reference>
<evidence type="ECO:0000259" key="1">
    <source>
        <dbReference type="PROSITE" id="PS50846"/>
    </source>
</evidence>
<feature type="domain" description="HMA" evidence="1">
    <location>
        <begin position="13"/>
        <end position="79"/>
    </location>
</feature>
<dbReference type="SUPFAM" id="SSF55008">
    <property type="entry name" value="HMA, heavy metal-associated domain"/>
    <property type="match status" value="1"/>
</dbReference>
<dbReference type="STRING" id="1888892.BFL28_11700"/>
<comment type="caution">
    <text evidence="2">The sequence shown here is derived from an EMBL/GenBank/DDBJ whole genome shotgun (WGS) entry which is preliminary data.</text>
</comment>
<accession>A0A1E3LZQ4</accession>
<dbReference type="Pfam" id="PF00403">
    <property type="entry name" value="HMA"/>
    <property type="match status" value="1"/>
</dbReference>
<protein>
    <recommendedName>
        <fullName evidence="1">HMA domain-containing protein</fullName>
    </recommendedName>
</protein>
<dbReference type="Proteomes" id="UP000094487">
    <property type="component" value="Unassembled WGS sequence"/>
</dbReference>
<dbReference type="CDD" id="cd00371">
    <property type="entry name" value="HMA"/>
    <property type="match status" value="1"/>
</dbReference>
<dbReference type="InterPro" id="IPR036163">
    <property type="entry name" value="HMA_dom_sf"/>
</dbReference>
<evidence type="ECO:0000313" key="3">
    <source>
        <dbReference type="Proteomes" id="UP000094487"/>
    </source>
</evidence>
<proteinExistence type="predicted"/>
<evidence type="ECO:0000313" key="2">
    <source>
        <dbReference type="EMBL" id="ODP39203.1"/>
    </source>
</evidence>
<gene>
    <name evidence="2" type="ORF">BFL28_11700</name>
</gene>
<keyword evidence="3" id="KW-1185">Reference proteome</keyword>
<dbReference type="EMBL" id="MDDS01000007">
    <property type="protein sequence ID" value="ODP39203.1"/>
    <property type="molecule type" value="Genomic_DNA"/>
</dbReference>
<dbReference type="GO" id="GO:0046872">
    <property type="term" value="F:metal ion binding"/>
    <property type="evidence" value="ECO:0007669"/>
    <property type="project" value="InterPro"/>
</dbReference>
<sequence length="83" mass="9182">MREKVLFTSKLSSEVTFSVTDMMCEGCAEKVQAILSAVEGVQKVKSSVWRKRVRVQFDPDRVESGRLRAELEAGGFAAGEVTK</sequence>
<dbReference type="PROSITE" id="PS50846">
    <property type="entry name" value="HMA_2"/>
    <property type="match status" value="1"/>
</dbReference>
<dbReference type="InterPro" id="IPR006121">
    <property type="entry name" value="HMA_dom"/>
</dbReference>
<organism evidence="2 3">
    <name type="scientific">Sphingomonas turrisvirgatae</name>
    <dbReference type="NCBI Taxonomy" id="1888892"/>
    <lineage>
        <taxon>Bacteria</taxon>
        <taxon>Pseudomonadati</taxon>
        <taxon>Pseudomonadota</taxon>
        <taxon>Alphaproteobacteria</taxon>
        <taxon>Sphingomonadales</taxon>
        <taxon>Sphingomonadaceae</taxon>
        <taxon>Sphingomonas</taxon>
    </lineage>
</organism>